<feature type="coiled-coil region" evidence="1">
    <location>
        <begin position="771"/>
        <end position="798"/>
    </location>
</feature>
<reference evidence="4 5" key="1">
    <citation type="journal article" date="2017" name="Mol. Biol. Evol.">
        <title>The 4-celled Tetrabaena socialis nuclear genome reveals the essential components for genetic control of cell number at the origin of multicellularity in the volvocine lineage.</title>
        <authorList>
            <person name="Featherston J."/>
            <person name="Arakaki Y."/>
            <person name="Hanschen E.R."/>
            <person name="Ferris P.J."/>
            <person name="Michod R.E."/>
            <person name="Olson B.J.S.C."/>
            <person name="Nozaki H."/>
            <person name="Durand P.M."/>
        </authorList>
    </citation>
    <scope>NUCLEOTIDE SEQUENCE [LARGE SCALE GENOMIC DNA]</scope>
    <source>
        <strain evidence="4 5">NIES-571</strain>
    </source>
</reference>
<protein>
    <recommendedName>
        <fullName evidence="3">Spc7 kinetochore protein domain-containing protein</fullName>
    </recommendedName>
</protein>
<feature type="compositionally biased region" description="Polar residues" evidence="2">
    <location>
        <begin position="100"/>
        <end position="111"/>
    </location>
</feature>
<dbReference type="GO" id="GO:0005634">
    <property type="term" value="C:nucleus"/>
    <property type="evidence" value="ECO:0007669"/>
    <property type="project" value="TreeGrafter"/>
</dbReference>
<gene>
    <name evidence="4" type="ORF">TSOC_001895</name>
</gene>
<dbReference type="GO" id="GO:0008608">
    <property type="term" value="P:attachment of spindle microtubules to kinetochore"/>
    <property type="evidence" value="ECO:0007669"/>
    <property type="project" value="InterPro"/>
</dbReference>
<dbReference type="Proteomes" id="UP000236333">
    <property type="component" value="Unassembled WGS sequence"/>
</dbReference>
<dbReference type="PANTHER" id="PTHR16520">
    <property type="entry name" value="KINETOCHORE SCAFFOLD 1"/>
    <property type="match status" value="1"/>
</dbReference>
<name>A0A2J8AFJ3_9CHLO</name>
<dbReference type="EMBL" id="PGGS01000033">
    <property type="protein sequence ID" value="PNH11293.1"/>
    <property type="molecule type" value="Genomic_DNA"/>
</dbReference>
<feature type="region of interest" description="Disordered" evidence="2">
    <location>
        <begin position="364"/>
        <end position="435"/>
    </location>
</feature>
<accession>A0A2J8AFJ3</accession>
<dbReference type="AlphaFoldDB" id="A0A2J8AFJ3"/>
<proteinExistence type="predicted"/>
<feature type="coiled-coil region" evidence="1">
    <location>
        <begin position="841"/>
        <end position="895"/>
    </location>
</feature>
<keyword evidence="1" id="KW-0175">Coiled coil</keyword>
<evidence type="ECO:0000313" key="4">
    <source>
        <dbReference type="EMBL" id="PNH11293.1"/>
    </source>
</evidence>
<organism evidence="4 5">
    <name type="scientific">Tetrabaena socialis</name>
    <dbReference type="NCBI Taxonomy" id="47790"/>
    <lineage>
        <taxon>Eukaryota</taxon>
        <taxon>Viridiplantae</taxon>
        <taxon>Chlorophyta</taxon>
        <taxon>core chlorophytes</taxon>
        <taxon>Chlorophyceae</taxon>
        <taxon>CS clade</taxon>
        <taxon>Chlamydomonadales</taxon>
        <taxon>Tetrabaenaceae</taxon>
        <taxon>Tetrabaena</taxon>
    </lineage>
</organism>
<comment type="caution">
    <text evidence="4">The sequence shown here is derived from an EMBL/GenBank/DDBJ whole genome shotgun (WGS) entry which is preliminary data.</text>
</comment>
<feature type="domain" description="Spc7 kinetochore protein" evidence="3">
    <location>
        <begin position="653"/>
        <end position="812"/>
    </location>
</feature>
<dbReference type="InterPro" id="IPR037388">
    <property type="entry name" value="Blinkin"/>
</dbReference>
<evidence type="ECO:0000313" key="5">
    <source>
        <dbReference type="Proteomes" id="UP000236333"/>
    </source>
</evidence>
<evidence type="ECO:0000259" key="3">
    <source>
        <dbReference type="Pfam" id="PF08317"/>
    </source>
</evidence>
<feature type="compositionally biased region" description="Basic and acidic residues" evidence="2">
    <location>
        <begin position="36"/>
        <end position="50"/>
    </location>
</feature>
<feature type="region of interest" description="Disordered" evidence="2">
    <location>
        <begin position="1"/>
        <end position="142"/>
    </location>
</feature>
<dbReference type="PANTHER" id="PTHR16520:SF3">
    <property type="entry name" value="KINETOCHORE SCAFFOLD 1"/>
    <property type="match status" value="1"/>
</dbReference>
<dbReference type="InterPro" id="IPR013253">
    <property type="entry name" value="Spc7_domain"/>
</dbReference>
<evidence type="ECO:0000256" key="2">
    <source>
        <dbReference type="SAM" id="MobiDB-lite"/>
    </source>
</evidence>
<sequence length="1157" mass="123841">ILRKRQNKENEDAAKMAKRNKLASRRVSFAPDDELETKHIFKEDSRDRNSTGEFPMPSPLGPAPTELDTQPPYHAQPLQLPGGQFATVPSPGGLSPLSMDLTNNSFEQQGGTAAAMAPAPNGRPASGLLPPQHQQPQQHHHHYHADYTRNITMNVPNLSTLVEEDEEEYAAGDAGGSGADVSSQPHASPGPSMGPGPRTNEGARLLAMSPISPFVLREMQRGREAAEEEEDVRNDDVRNRWGFTPGADDTLEVSFGRAVMGEATYNHVYGSSTTGDITRAIKDGHSTGQHHGQHGGVTRALASIAASKSVAAAAALPLPSEHDPGPAAAGSAAAALRGFSTDAGPANDSTVPARRARAEVDAGFTGRGTAQPGAEGQPSRHAPLQRHAEQPPAFAAPPQPRPGPPLSMAQPSNVHVPQPHQHAGHMAHNTPFGVDNTTKLLEDDHTDAWRLPGHGSTYDRGRLSVASNKVLAPGYRRGAPGVGVGSETTMLLGPTTQLLATGNTHTAQLLAETTNHKAAYERFLQSMPGRQAPPAAGLPPKAGARPAHDATAVSSSVAELRRAAMQDSTNMSMDLHVDANGTSNDLLGDAGGLSLDAFVLPPEPTVNLSQQHALLQGQLRALERQIHEELAYDGHRPPCSVLTAPLYCLPVAQDFFSLIDVSFNDKVCRTSYLPQSDPPPKTVAEVYEAAAVIAPHVNTYQAMMIEVSGRLANMQSRVQQLEGELSSDNPELFTAVQLASNAQLETIKDQFINLKKLCRVRTVKAIKQMHLHALDDLLVQLSRSKAQLQSELSAMTATTECFTQCTSNKASLTAAIARRCQEDDVQLQAVVQRKRTADGLLQRLEALRAQNAQRLQRLEKARAEQETAEQTRVPKEHLARERNGLETRSNELAARSMSSALTPGREGHLLQQVASKREEVEVLLGLHALRVDLCDMEKTGSFSMTFWGAYRVDCTACIASSDSCSLRVGCLATAGRSSGLAPSVVAMLGVTASSLSCNVPRAGVPLRLESISRHLQRMWRLTHHLDTCWLKHNCMQKPSVDLHAWDGGPALMLQFLNADTVTKVAISMPWLGALHADAVAPELRVQMQSLEPAVTQQQYCEALLSTVLSKLTPNAGFLPALCFTMSVTLQPGTRTIEAGAAGSGGAATTKGMASSGL</sequence>
<evidence type="ECO:0000256" key="1">
    <source>
        <dbReference type="SAM" id="Coils"/>
    </source>
</evidence>
<dbReference type="OrthoDB" id="534647at2759"/>
<feature type="compositionally biased region" description="Pro residues" evidence="2">
    <location>
        <begin position="394"/>
        <end position="405"/>
    </location>
</feature>
<keyword evidence="5" id="KW-1185">Reference proteome</keyword>
<dbReference type="Pfam" id="PF08317">
    <property type="entry name" value="Spc7"/>
    <property type="match status" value="1"/>
</dbReference>
<dbReference type="GO" id="GO:0034501">
    <property type="term" value="P:protein localization to kinetochore"/>
    <property type="evidence" value="ECO:0007669"/>
    <property type="project" value="InterPro"/>
</dbReference>
<feature type="non-terminal residue" evidence="4">
    <location>
        <position position="1"/>
    </location>
</feature>
<feature type="region of interest" description="Disordered" evidence="2">
    <location>
        <begin position="165"/>
        <end position="203"/>
    </location>
</feature>